<evidence type="ECO:0000259" key="9">
    <source>
        <dbReference type="PROSITE" id="PS51873"/>
    </source>
</evidence>
<dbReference type="InterPro" id="IPR047545">
    <property type="entry name" value="BRcat_RBR_RNF216"/>
</dbReference>
<dbReference type="InterPro" id="IPR051628">
    <property type="entry name" value="LUBAC_E3_Ligases"/>
</dbReference>
<dbReference type="Gene3D" id="1.20.120.1750">
    <property type="match status" value="1"/>
</dbReference>
<feature type="region of interest" description="Disordered" evidence="8">
    <location>
        <begin position="286"/>
        <end position="316"/>
    </location>
</feature>
<dbReference type="GO" id="GO:0016740">
    <property type="term" value="F:transferase activity"/>
    <property type="evidence" value="ECO:0007669"/>
    <property type="project" value="UniProtKB-KW"/>
</dbReference>
<accession>A0A9P6THS0</accession>
<keyword evidence="5" id="KW-0863">Zinc-finger</keyword>
<dbReference type="OrthoDB" id="10009520at2759"/>
<comment type="pathway">
    <text evidence="1">Protein modification; protein ubiquitination.</text>
</comment>
<dbReference type="InterPro" id="IPR047544">
    <property type="entry name" value="RING-HC_RBR_RNF216"/>
</dbReference>
<evidence type="ECO:0000256" key="4">
    <source>
        <dbReference type="ARBA" id="ARBA00022737"/>
    </source>
</evidence>
<sequence>MADELNEEHEWLKLRQASLIRIKAEEAREKELLAMEEVEGLLLECQCCFDTFRFVKMIQCPEGHLFCGECVKRNADVQLGLNKAEVKCMDASDCALAFPKAELAKALAQKVMTRLEQIEFEASIEQANIEGLEKCPFCVWAVIIENEAERVFKCGNQQCLKESCRKCKKPSHIPKTCEEVKLEESKSNSMHVVAEAMTEALIRKCPKCRQPFVKEIGCNKMRCMHCGTLSCYVCQQIVAGYEHFADAGPNLKGKKPDPKATCPLWDDTNQRHDKEIEVALRVATEKLQQSGSTAPGRAPLTAEDINALRADPVPRG</sequence>
<dbReference type="AlphaFoldDB" id="A0A9P6THS0"/>
<dbReference type="Pfam" id="PF26200">
    <property type="entry name" value="Rcat_RNF216"/>
    <property type="match status" value="1"/>
</dbReference>
<dbReference type="GO" id="GO:0008270">
    <property type="term" value="F:zinc ion binding"/>
    <property type="evidence" value="ECO:0007669"/>
    <property type="project" value="UniProtKB-KW"/>
</dbReference>
<evidence type="ECO:0000256" key="8">
    <source>
        <dbReference type="SAM" id="MobiDB-lite"/>
    </source>
</evidence>
<evidence type="ECO:0000313" key="11">
    <source>
        <dbReference type="Proteomes" id="UP000886653"/>
    </source>
</evidence>
<dbReference type="InterPro" id="IPR013083">
    <property type="entry name" value="Znf_RING/FYVE/PHD"/>
</dbReference>
<dbReference type="CDD" id="cd20339">
    <property type="entry name" value="BRcat_RBR_RNF216"/>
    <property type="match status" value="1"/>
</dbReference>
<protein>
    <recommendedName>
        <fullName evidence="9">RING-type domain-containing protein</fullName>
    </recommendedName>
</protein>
<proteinExistence type="predicted"/>
<reference evidence="10" key="1">
    <citation type="submission" date="2013-11" db="EMBL/GenBank/DDBJ databases">
        <title>Genome sequence of the fusiform rust pathogen reveals effectors for host alternation and coevolution with pine.</title>
        <authorList>
            <consortium name="DOE Joint Genome Institute"/>
            <person name="Smith K."/>
            <person name="Pendleton A."/>
            <person name="Kubisiak T."/>
            <person name="Anderson C."/>
            <person name="Salamov A."/>
            <person name="Aerts A."/>
            <person name="Riley R."/>
            <person name="Clum A."/>
            <person name="Lindquist E."/>
            <person name="Ence D."/>
            <person name="Campbell M."/>
            <person name="Kronenberg Z."/>
            <person name="Feau N."/>
            <person name="Dhillon B."/>
            <person name="Hamelin R."/>
            <person name="Burleigh J."/>
            <person name="Smith J."/>
            <person name="Yandell M."/>
            <person name="Nelson C."/>
            <person name="Grigoriev I."/>
            <person name="Davis J."/>
        </authorList>
    </citation>
    <scope>NUCLEOTIDE SEQUENCE</scope>
    <source>
        <strain evidence="10">G11</strain>
    </source>
</reference>
<dbReference type="PANTHER" id="PTHR22770">
    <property type="entry name" value="UBIQUITIN CONJUGATING ENZYME 7 INTERACTING PROTEIN-RELATED"/>
    <property type="match status" value="1"/>
</dbReference>
<comment type="caution">
    <text evidence="10">The sequence shown here is derived from an EMBL/GenBank/DDBJ whole genome shotgun (WGS) entry which is preliminary data.</text>
</comment>
<keyword evidence="7" id="KW-0862">Zinc</keyword>
<feature type="domain" description="RING-type" evidence="9">
    <location>
        <begin position="41"/>
        <end position="254"/>
    </location>
</feature>
<dbReference type="SMART" id="SM00647">
    <property type="entry name" value="IBR"/>
    <property type="match status" value="1"/>
</dbReference>
<evidence type="ECO:0000256" key="2">
    <source>
        <dbReference type="ARBA" id="ARBA00022679"/>
    </source>
</evidence>
<evidence type="ECO:0000256" key="7">
    <source>
        <dbReference type="ARBA" id="ARBA00022833"/>
    </source>
</evidence>
<organism evidence="10 11">
    <name type="scientific">Cronartium quercuum f. sp. fusiforme G11</name>
    <dbReference type="NCBI Taxonomy" id="708437"/>
    <lineage>
        <taxon>Eukaryota</taxon>
        <taxon>Fungi</taxon>
        <taxon>Dikarya</taxon>
        <taxon>Basidiomycota</taxon>
        <taxon>Pucciniomycotina</taxon>
        <taxon>Pucciniomycetes</taxon>
        <taxon>Pucciniales</taxon>
        <taxon>Coleosporiaceae</taxon>
        <taxon>Cronartium</taxon>
    </lineage>
</organism>
<dbReference type="PANTHER" id="PTHR22770:SF47">
    <property type="entry name" value="E3 UBIQUITIN-PROTEIN LIGASE RNF216"/>
    <property type="match status" value="1"/>
</dbReference>
<keyword evidence="6" id="KW-0833">Ubl conjugation pathway</keyword>
<dbReference type="InterPro" id="IPR047546">
    <property type="entry name" value="Rcat_RBR_RNF216"/>
</dbReference>
<dbReference type="SUPFAM" id="SSF57850">
    <property type="entry name" value="RING/U-box"/>
    <property type="match status" value="2"/>
</dbReference>
<evidence type="ECO:0000313" key="10">
    <source>
        <dbReference type="EMBL" id="KAG0152379.1"/>
    </source>
</evidence>
<keyword evidence="11" id="KW-1185">Reference proteome</keyword>
<dbReference type="CDD" id="cd20353">
    <property type="entry name" value="Rcat_RBR_RNF216"/>
    <property type="match status" value="1"/>
</dbReference>
<dbReference type="InterPro" id="IPR002867">
    <property type="entry name" value="IBR_dom"/>
</dbReference>
<dbReference type="InterPro" id="IPR044066">
    <property type="entry name" value="TRIAD_supradom"/>
</dbReference>
<keyword evidence="2" id="KW-0808">Transferase</keyword>
<evidence type="ECO:0000256" key="6">
    <source>
        <dbReference type="ARBA" id="ARBA00022786"/>
    </source>
</evidence>
<gene>
    <name evidence="10" type="ORF">CROQUDRAFT_35413</name>
</gene>
<evidence type="ECO:0000256" key="5">
    <source>
        <dbReference type="ARBA" id="ARBA00022771"/>
    </source>
</evidence>
<keyword evidence="3" id="KW-0479">Metal-binding</keyword>
<dbReference type="Gene3D" id="3.30.40.10">
    <property type="entry name" value="Zinc/RING finger domain, C3HC4 (zinc finger)"/>
    <property type="match status" value="1"/>
</dbReference>
<dbReference type="PROSITE" id="PS51873">
    <property type="entry name" value="TRIAD"/>
    <property type="match status" value="1"/>
</dbReference>
<name>A0A9P6THS0_9BASI</name>
<dbReference type="EMBL" id="MU167208">
    <property type="protein sequence ID" value="KAG0152379.1"/>
    <property type="molecule type" value="Genomic_DNA"/>
</dbReference>
<dbReference type="CDD" id="cd16630">
    <property type="entry name" value="RING-HC_RBR_RNF216"/>
    <property type="match status" value="1"/>
</dbReference>
<dbReference type="Proteomes" id="UP000886653">
    <property type="component" value="Unassembled WGS sequence"/>
</dbReference>
<evidence type="ECO:0000256" key="1">
    <source>
        <dbReference type="ARBA" id="ARBA00004906"/>
    </source>
</evidence>
<keyword evidence="4" id="KW-0677">Repeat</keyword>
<evidence type="ECO:0000256" key="3">
    <source>
        <dbReference type="ARBA" id="ARBA00022723"/>
    </source>
</evidence>